<reference evidence="1" key="1">
    <citation type="submission" date="2020-04" db="EMBL/GenBank/DDBJ databases">
        <authorList>
            <person name="Chiriac C."/>
            <person name="Salcher M."/>
            <person name="Ghai R."/>
            <person name="Kavagutti S V."/>
        </authorList>
    </citation>
    <scope>NUCLEOTIDE SEQUENCE</scope>
</reference>
<proteinExistence type="predicted"/>
<dbReference type="EMBL" id="LR796427">
    <property type="protein sequence ID" value="CAB4144807.1"/>
    <property type="molecule type" value="Genomic_DNA"/>
</dbReference>
<sequence length="139" mass="15041">MSKADAVTYESLSFYADKLVNIRSGRYIYFSKSADSTVKVYVSIHSVAPSAVDEPLGLDEDDNTKLTFLWDTTGVGSSALSVKTNGDTDSRAVKPVRILSGKLTSLTVINSDPQATLYLAIGRVVTSDNTNVILRKESE</sequence>
<evidence type="ECO:0000313" key="1">
    <source>
        <dbReference type="EMBL" id="CAB4144807.1"/>
    </source>
</evidence>
<name>A0A6J5MG73_9CAUD</name>
<organism evidence="1">
    <name type="scientific">uncultured Caudovirales phage</name>
    <dbReference type="NCBI Taxonomy" id="2100421"/>
    <lineage>
        <taxon>Viruses</taxon>
        <taxon>Duplodnaviria</taxon>
        <taxon>Heunggongvirae</taxon>
        <taxon>Uroviricota</taxon>
        <taxon>Caudoviricetes</taxon>
        <taxon>Peduoviridae</taxon>
        <taxon>Maltschvirus</taxon>
        <taxon>Maltschvirus maltsch</taxon>
    </lineage>
</organism>
<gene>
    <name evidence="1" type="ORF">UFOVP455_71</name>
</gene>
<protein>
    <submittedName>
        <fullName evidence="1">Uncharacterized protein</fullName>
    </submittedName>
</protein>
<accession>A0A6J5MG73</accession>